<dbReference type="Proteomes" id="UP000034849">
    <property type="component" value="Unassembled WGS sequence"/>
</dbReference>
<evidence type="ECO:0000256" key="1">
    <source>
        <dbReference type="SAM" id="Phobius"/>
    </source>
</evidence>
<feature type="transmembrane region" description="Helical" evidence="1">
    <location>
        <begin position="7"/>
        <end position="26"/>
    </location>
</feature>
<dbReference type="EMBL" id="LBSX01000004">
    <property type="protein sequence ID" value="KKQ27915.1"/>
    <property type="molecule type" value="Genomic_DNA"/>
</dbReference>
<protein>
    <recommendedName>
        <fullName evidence="2">DUF4349 domain-containing protein</fullName>
    </recommendedName>
</protein>
<dbReference type="Pfam" id="PF14257">
    <property type="entry name" value="DUF4349"/>
    <property type="match status" value="1"/>
</dbReference>
<proteinExistence type="predicted"/>
<dbReference type="InterPro" id="IPR025645">
    <property type="entry name" value="DUF4349"/>
</dbReference>
<evidence type="ECO:0000259" key="2">
    <source>
        <dbReference type="Pfam" id="PF14257"/>
    </source>
</evidence>
<comment type="caution">
    <text evidence="3">The sequence shown here is derived from an EMBL/GenBank/DDBJ whole genome shotgun (WGS) entry which is preliminary data.</text>
</comment>
<name>A0A0G0GP31_9BACT</name>
<sequence length="310" mass="34016">MSKYWKIILAIALPVVVLLVVLFVFLNLNNRESTSNYGMMGGGYGVSSGLALNKEASVSDSFAVPQMMEISNSDERPATGGSTTVTDRLIIKTGSLSMVVNDVKETIVKISDYTKAKGGFVVSSETSKAGVAPYGEITVRIPAKIFDNGVIDIKQLGQVESESVSGQDVTEEFVDLDSQLKNLRAAEAQFLQIMQRATKIEDVLAVQRELTNVRGRIESIQGRMKYLQQSADLSTITVYLSTDPNVLPTVDDTNKWKPWAEVKTAARTLLVVAKGLANFVIWLVVYIPLWIVIGLVIWGVIKLIKKKQNL</sequence>
<feature type="domain" description="DUF4349" evidence="2">
    <location>
        <begin position="88"/>
        <end position="300"/>
    </location>
</feature>
<dbReference type="AlphaFoldDB" id="A0A0G0GP31"/>
<accession>A0A0G0GP31</accession>
<keyword evidence="1" id="KW-0472">Membrane</keyword>
<evidence type="ECO:0000313" key="4">
    <source>
        <dbReference type="Proteomes" id="UP000034849"/>
    </source>
</evidence>
<gene>
    <name evidence="3" type="ORF">US42_C0004G0054</name>
</gene>
<keyword evidence="1" id="KW-1133">Transmembrane helix</keyword>
<reference evidence="3 4" key="1">
    <citation type="journal article" date="2015" name="Nature">
        <title>rRNA introns, odd ribosomes, and small enigmatic genomes across a large radiation of phyla.</title>
        <authorList>
            <person name="Brown C.T."/>
            <person name="Hug L.A."/>
            <person name="Thomas B.C."/>
            <person name="Sharon I."/>
            <person name="Castelle C.J."/>
            <person name="Singh A."/>
            <person name="Wilkins M.J."/>
            <person name="Williams K.H."/>
            <person name="Banfield J.F."/>
        </authorList>
    </citation>
    <scope>NUCLEOTIDE SEQUENCE [LARGE SCALE GENOMIC DNA]</scope>
</reference>
<dbReference type="STRING" id="1619046.US42_C0004G0054"/>
<dbReference type="PATRIC" id="fig|1619046.3.peg.325"/>
<keyword evidence="1" id="KW-0812">Transmembrane</keyword>
<organism evidence="3 4">
    <name type="scientific">Candidatus Magasanikbacteria bacterium GW2011_GWC2_37_14</name>
    <dbReference type="NCBI Taxonomy" id="1619046"/>
    <lineage>
        <taxon>Bacteria</taxon>
        <taxon>Candidatus Magasanikiibacteriota</taxon>
    </lineage>
</organism>
<feature type="transmembrane region" description="Helical" evidence="1">
    <location>
        <begin position="279"/>
        <end position="301"/>
    </location>
</feature>
<evidence type="ECO:0000313" key="3">
    <source>
        <dbReference type="EMBL" id="KKQ27915.1"/>
    </source>
</evidence>